<keyword evidence="1" id="KW-0175">Coiled coil</keyword>
<keyword evidence="2" id="KW-0812">Transmembrane</keyword>
<dbReference type="KEGG" id="arac:E0W69_001370"/>
<feature type="transmembrane region" description="Helical" evidence="2">
    <location>
        <begin position="98"/>
        <end position="116"/>
    </location>
</feature>
<reference evidence="3 4" key="1">
    <citation type="submission" date="2019-09" db="EMBL/GenBank/DDBJ databases">
        <title>Complete genome sequence of Arachidicoccus sp. B3-10 isolated from apple orchard soil.</title>
        <authorList>
            <person name="Kim H.S."/>
            <person name="Han K.-I."/>
            <person name="Suh M.K."/>
            <person name="Lee K.C."/>
            <person name="Eom M.K."/>
            <person name="Kim J.-S."/>
            <person name="Kang S.W."/>
            <person name="Sin Y."/>
            <person name="Lee J.-S."/>
        </authorList>
    </citation>
    <scope>NUCLEOTIDE SEQUENCE [LARGE SCALE GENOMIC DNA]</scope>
    <source>
        <strain evidence="3 4">B3-10</strain>
    </source>
</reference>
<dbReference type="EMBL" id="CP044016">
    <property type="protein sequence ID" value="QES87362.1"/>
    <property type="molecule type" value="Genomic_DNA"/>
</dbReference>
<evidence type="ECO:0000256" key="1">
    <source>
        <dbReference type="SAM" id="Coils"/>
    </source>
</evidence>
<keyword evidence="2" id="KW-0472">Membrane</keyword>
<evidence type="ECO:0000313" key="4">
    <source>
        <dbReference type="Proteomes" id="UP000292424"/>
    </source>
</evidence>
<keyword evidence="2" id="KW-1133">Transmembrane helix</keyword>
<accession>A0A5P2G0J7</accession>
<dbReference type="Proteomes" id="UP000292424">
    <property type="component" value="Chromosome"/>
</dbReference>
<protein>
    <submittedName>
        <fullName evidence="3">Uncharacterized protein</fullName>
    </submittedName>
</protein>
<feature type="coiled-coil region" evidence="1">
    <location>
        <begin position="165"/>
        <end position="195"/>
    </location>
</feature>
<organism evidence="3 4">
    <name type="scientific">Rhizosphaericola mali</name>
    <dbReference type="NCBI Taxonomy" id="2545455"/>
    <lineage>
        <taxon>Bacteria</taxon>
        <taxon>Pseudomonadati</taxon>
        <taxon>Bacteroidota</taxon>
        <taxon>Chitinophagia</taxon>
        <taxon>Chitinophagales</taxon>
        <taxon>Chitinophagaceae</taxon>
        <taxon>Rhizosphaericola</taxon>
    </lineage>
</organism>
<evidence type="ECO:0000313" key="3">
    <source>
        <dbReference type="EMBL" id="QES87362.1"/>
    </source>
</evidence>
<gene>
    <name evidence="3" type="ORF">E0W69_001370</name>
</gene>
<dbReference type="RefSeq" id="WP_131328240.1">
    <property type="nucleotide sequence ID" value="NZ_CP044016.1"/>
</dbReference>
<name>A0A5P2G0J7_9BACT</name>
<dbReference type="AlphaFoldDB" id="A0A5P2G0J7"/>
<keyword evidence="4" id="KW-1185">Reference proteome</keyword>
<evidence type="ECO:0000256" key="2">
    <source>
        <dbReference type="SAM" id="Phobius"/>
    </source>
</evidence>
<dbReference type="OrthoDB" id="658912at2"/>
<proteinExistence type="predicted"/>
<sequence>MESNSDIQTVLIETVVKKLREQNDLLVRIQEQTSKSDHLQPKLEAIRNELHQIKKGDLFSQILTQEIKAIKAPINGVLRLLDAPIEHTNIHHHHFPKLLWITIALLLLCVCLITSWNHCSNKLDNYKFNDSKYRFLQLQEGKSLQTKLKWVDSLYKVRPNMLDSVNNLEQDRNAKLEMIRQAIEMENKAKEMRKDAEK</sequence>